<proteinExistence type="predicted"/>
<name>A0ABY2BAZ9_9ACTN</name>
<dbReference type="RefSeq" id="WP_132194322.1">
    <property type="nucleotide sequence ID" value="NZ_SLWM01000020.1"/>
</dbReference>
<evidence type="ECO:0008006" key="3">
    <source>
        <dbReference type="Google" id="ProtNLM"/>
    </source>
</evidence>
<dbReference type="EMBL" id="SLWM01000020">
    <property type="protein sequence ID" value="TCO14395.1"/>
    <property type="molecule type" value="Genomic_DNA"/>
</dbReference>
<reference evidence="1 2" key="1">
    <citation type="journal article" date="2015" name="Stand. Genomic Sci.">
        <title>Genomic Encyclopedia of Bacterial and Archaeal Type Strains, Phase III: the genomes of soil and plant-associated and newly described type strains.</title>
        <authorList>
            <person name="Whitman W.B."/>
            <person name="Woyke T."/>
            <person name="Klenk H.P."/>
            <person name="Zhou Y."/>
            <person name="Lilburn T.G."/>
            <person name="Beck B.J."/>
            <person name="De Vos P."/>
            <person name="Vandamme P."/>
            <person name="Eisen J.A."/>
            <person name="Garrity G."/>
            <person name="Hugenholtz P."/>
            <person name="Kyrpides N.C."/>
        </authorList>
    </citation>
    <scope>NUCLEOTIDE SEQUENCE [LARGE SCALE GENOMIC DNA]</scope>
    <source>
        <strain evidence="1 2">VKM Ac-2538</strain>
    </source>
</reference>
<dbReference type="Gene3D" id="3.30.200.20">
    <property type="entry name" value="Phosphorylase Kinase, domain 1"/>
    <property type="match status" value="1"/>
</dbReference>
<organism evidence="1 2">
    <name type="scientific">Kribbella orskensis</name>
    <dbReference type="NCBI Taxonomy" id="2512216"/>
    <lineage>
        <taxon>Bacteria</taxon>
        <taxon>Bacillati</taxon>
        <taxon>Actinomycetota</taxon>
        <taxon>Actinomycetes</taxon>
        <taxon>Propionibacteriales</taxon>
        <taxon>Kribbellaceae</taxon>
        <taxon>Kribbella</taxon>
    </lineage>
</organism>
<sequence>MAHAAGVRLAYEKVPARVRAWVERSLGSSVSASTQQGGFSPGVAARLVATSGRRAFVKAVGSELNPDTPRLFRNEIAAMQGLSAHSLPHTPFLYDVYDDGDWVALLLEDIEGYLPPHPWHPVDAARVLDALAELTESLQPSPWPEAPVAAVRSEAFLSRWDNVIADGLAVPAWAAGRQQEFAELARIGLDALAKGDGLAHWDLRADNILLTEARVVFVDWAHAAQAASWADTVILHADMRGSVDLPDLPEDDGITGFLAGIAGGLWWGASQPAPPGLPTIRDWQRKSALVHLDWLRERLS</sequence>
<dbReference type="Gene3D" id="3.90.1200.10">
    <property type="match status" value="1"/>
</dbReference>
<dbReference type="SUPFAM" id="SSF56112">
    <property type="entry name" value="Protein kinase-like (PK-like)"/>
    <property type="match status" value="1"/>
</dbReference>
<protein>
    <recommendedName>
        <fullName evidence="3">Phosphotransferase family enzyme</fullName>
    </recommendedName>
</protein>
<gene>
    <name evidence="1" type="ORF">EV644_12019</name>
</gene>
<dbReference type="Proteomes" id="UP000295818">
    <property type="component" value="Unassembled WGS sequence"/>
</dbReference>
<evidence type="ECO:0000313" key="2">
    <source>
        <dbReference type="Proteomes" id="UP000295818"/>
    </source>
</evidence>
<keyword evidence="2" id="KW-1185">Reference proteome</keyword>
<evidence type="ECO:0000313" key="1">
    <source>
        <dbReference type="EMBL" id="TCO14395.1"/>
    </source>
</evidence>
<dbReference type="InterPro" id="IPR011009">
    <property type="entry name" value="Kinase-like_dom_sf"/>
</dbReference>
<comment type="caution">
    <text evidence="1">The sequence shown here is derived from an EMBL/GenBank/DDBJ whole genome shotgun (WGS) entry which is preliminary data.</text>
</comment>
<accession>A0ABY2BAZ9</accession>